<evidence type="ECO:0000313" key="3">
    <source>
        <dbReference type="WBParaSite" id="TTAC_0000891301-mRNA-1"/>
    </source>
</evidence>
<dbReference type="AlphaFoldDB" id="A0A0R3X5Z5"/>
<dbReference type="SUPFAM" id="SSF51206">
    <property type="entry name" value="cAMP-binding domain-like"/>
    <property type="match status" value="1"/>
</dbReference>
<sequence length="201" mass="22356">MDGDIKYNMRMLLIIRVEGIRRGTVCSVFILQELVLLHDFLGGIEGLQHLRPRIQREAALQEAARLARLMRVRGESLLFRRGDPASAWFILLSGCVLMDHSMFLPRNCFGTRLNGSQVRQQDCFVLEDSDLIVIAYLERDPPQPPPPPSAASQRTHLRPASHKKALLVGLVPIAGLASVHALSPSTLPLSIVELFTTTTTE</sequence>
<evidence type="ECO:0000313" key="1">
    <source>
        <dbReference type="EMBL" id="VDM33580.1"/>
    </source>
</evidence>
<evidence type="ECO:0000313" key="2">
    <source>
        <dbReference type="Proteomes" id="UP000274429"/>
    </source>
</evidence>
<organism evidence="3">
    <name type="scientific">Hydatigena taeniaeformis</name>
    <name type="common">Feline tapeworm</name>
    <name type="synonym">Taenia taeniaeformis</name>
    <dbReference type="NCBI Taxonomy" id="6205"/>
    <lineage>
        <taxon>Eukaryota</taxon>
        <taxon>Metazoa</taxon>
        <taxon>Spiralia</taxon>
        <taxon>Lophotrochozoa</taxon>
        <taxon>Platyhelminthes</taxon>
        <taxon>Cestoda</taxon>
        <taxon>Eucestoda</taxon>
        <taxon>Cyclophyllidea</taxon>
        <taxon>Taeniidae</taxon>
        <taxon>Hydatigera</taxon>
    </lineage>
</organism>
<name>A0A0R3X5Z5_HYDTA</name>
<gene>
    <name evidence="1" type="ORF">TTAC_LOCUS8898</name>
</gene>
<dbReference type="InterPro" id="IPR014710">
    <property type="entry name" value="RmlC-like_jellyroll"/>
</dbReference>
<proteinExistence type="predicted"/>
<dbReference type="Proteomes" id="UP000274429">
    <property type="component" value="Unassembled WGS sequence"/>
</dbReference>
<reference evidence="1 2" key="2">
    <citation type="submission" date="2018-11" db="EMBL/GenBank/DDBJ databases">
        <authorList>
            <consortium name="Pathogen Informatics"/>
        </authorList>
    </citation>
    <scope>NUCLEOTIDE SEQUENCE [LARGE SCALE GENOMIC DNA]</scope>
</reference>
<dbReference type="WBParaSite" id="TTAC_0000891301-mRNA-1">
    <property type="protein sequence ID" value="TTAC_0000891301-mRNA-1"/>
    <property type="gene ID" value="TTAC_0000891301"/>
</dbReference>
<reference evidence="3" key="1">
    <citation type="submission" date="2017-02" db="UniProtKB">
        <authorList>
            <consortium name="WormBaseParasite"/>
        </authorList>
    </citation>
    <scope>IDENTIFICATION</scope>
</reference>
<dbReference type="EMBL" id="UYWX01020622">
    <property type="protein sequence ID" value="VDM33580.1"/>
    <property type="molecule type" value="Genomic_DNA"/>
</dbReference>
<dbReference type="STRING" id="6205.A0A0R3X5Z5"/>
<accession>A0A0R3X5Z5</accession>
<dbReference type="InterPro" id="IPR018490">
    <property type="entry name" value="cNMP-bd_dom_sf"/>
</dbReference>
<dbReference type="Gene3D" id="2.60.120.10">
    <property type="entry name" value="Jelly Rolls"/>
    <property type="match status" value="1"/>
</dbReference>
<protein>
    <submittedName>
        <fullName evidence="3">Cyclic nucleotide-binding domain-containing protein</fullName>
    </submittedName>
</protein>
<keyword evidence="2" id="KW-1185">Reference proteome</keyword>
<dbReference type="OrthoDB" id="546434at2759"/>